<dbReference type="RefSeq" id="WP_062477406.1">
    <property type="nucleotide sequence ID" value="NZ_CP013650.1"/>
</dbReference>
<evidence type="ECO:0000256" key="2">
    <source>
        <dbReference type="ARBA" id="ARBA00004496"/>
    </source>
</evidence>
<dbReference type="PRINTS" id="PR00153">
    <property type="entry name" value="CSAPPISMRASE"/>
</dbReference>
<dbReference type="OrthoDB" id="9807797at2"/>
<comment type="similarity">
    <text evidence="3 7">Belongs to the cyclophilin-type PPIase family.</text>
</comment>
<comment type="subcellular location">
    <subcellularLocation>
        <location evidence="2">Cytoplasm</location>
    </subcellularLocation>
</comment>
<dbReference type="PIRSF" id="PIRSF001467">
    <property type="entry name" value="Peptidylpro_ismrse"/>
    <property type="match status" value="1"/>
</dbReference>
<feature type="domain" description="PPIase cyclophilin-type" evidence="8">
    <location>
        <begin position="1"/>
        <end position="163"/>
    </location>
</feature>
<evidence type="ECO:0000256" key="7">
    <source>
        <dbReference type="RuleBase" id="RU363019"/>
    </source>
</evidence>
<dbReference type="InterPro" id="IPR024936">
    <property type="entry name" value="Cyclophilin-type_PPIase"/>
</dbReference>
<evidence type="ECO:0000256" key="3">
    <source>
        <dbReference type="ARBA" id="ARBA00007365"/>
    </source>
</evidence>
<dbReference type="CDD" id="cd01920">
    <property type="entry name" value="cyclophilin_EcCYP_like"/>
    <property type="match status" value="1"/>
</dbReference>
<dbReference type="InterPro" id="IPR044665">
    <property type="entry name" value="E_coli_cyclophilin_A-like"/>
</dbReference>
<dbReference type="SUPFAM" id="SSF50891">
    <property type="entry name" value="Cyclophilin-like"/>
    <property type="match status" value="1"/>
</dbReference>
<name>A0A0U3AXY1_9ALTE</name>
<evidence type="ECO:0000259" key="8">
    <source>
        <dbReference type="PROSITE" id="PS50072"/>
    </source>
</evidence>
<gene>
    <name evidence="9" type="ORF">AT746_05200</name>
</gene>
<dbReference type="GO" id="GO:0005737">
    <property type="term" value="C:cytoplasm"/>
    <property type="evidence" value="ECO:0007669"/>
    <property type="project" value="UniProtKB-SubCell"/>
</dbReference>
<accession>A0A0U3AXY1</accession>
<dbReference type="GO" id="GO:0003755">
    <property type="term" value="F:peptidyl-prolyl cis-trans isomerase activity"/>
    <property type="evidence" value="ECO:0007669"/>
    <property type="project" value="UniProtKB-UniRule"/>
</dbReference>
<dbReference type="EMBL" id="CP013650">
    <property type="protein sequence ID" value="ALS97728.1"/>
    <property type="molecule type" value="Genomic_DNA"/>
</dbReference>
<keyword evidence="6 7" id="KW-0413">Isomerase</keyword>
<evidence type="ECO:0000256" key="4">
    <source>
        <dbReference type="ARBA" id="ARBA00022490"/>
    </source>
</evidence>
<dbReference type="Proteomes" id="UP000068447">
    <property type="component" value="Chromosome"/>
</dbReference>
<dbReference type="Gene3D" id="2.40.100.10">
    <property type="entry name" value="Cyclophilin-like"/>
    <property type="match status" value="1"/>
</dbReference>
<dbReference type="NCBIfam" id="NF008057">
    <property type="entry name" value="PRK10791.1"/>
    <property type="match status" value="1"/>
</dbReference>
<evidence type="ECO:0000313" key="10">
    <source>
        <dbReference type="Proteomes" id="UP000068447"/>
    </source>
</evidence>
<dbReference type="STRING" id="1526571.AT746_05200"/>
<dbReference type="Pfam" id="PF00160">
    <property type="entry name" value="Pro_isomerase"/>
    <property type="match status" value="1"/>
</dbReference>
<evidence type="ECO:0000256" key="6">
    <source>
        <dbReference type="ARBA" id="ARBA00023235"/>
    </source>
</evidence>
<dbReference type="KEGG" id="lal:AT746_05200"/>
<comment type="catalytic activity">
    <reaction evidence="7">
        <text>[protein]-peptidylproline (omega=180) = [protein]-peptidylproline (omega=0)</text>
        <dbReference type="Rhea" id="RHEA:16237"/>
        <dbReference type="Rhea" id="RHEA-COMP:10747"/>
        <dbReference type="Rhea" id="RHEA-COMP:10748"/>
        <dbReference type="ChEBI" id="CHEBI:83833"/>
        <dbReference type="ChEBI" id="CHEBI:83834"/>
        <dbReference type="EC" id="5.2.1.8"/>
    </reaction>
</comment>
<sequence length="165" mass="18166">MTVTLNTNYGPIELTMLADKAPATVENFLSYAREGFYDNTIFHRVIDGFMIQGGGMEPGMRQKETKAPIKNEANNGLANNKGTVAMARTNDPHSATCQFFINIADNNFLNFRGESMDGWGYCVFAEVSSGMDVVEKIRKVDTGSSGMHQDVPLEEVVIQSVEISE</sequence>
<dbReference type="AlphaFoldDB" id="A0A0U3AXY1"/>
<evidence type="ECO:0000256" key="1">
    <source>
        <dbReference type="ARBA" id="ARBA00002388"/>
    </source>
</evidence>
<evidence type="ECO:0000313" key="9">
    <source>
        <dbReference type="EMBL" id="ALS97728.1"/>
    </source>
</evidence>
<keyword evidence="10" id="KW-1185">Reference proteome</keyword>
<reference evidence="9 10" key="1">
    <citation type="submission" date="2015-12" db="EMBL/GenBank/DDBJ databases">
        <title>Complete genome of Lacimicrobium alkaliphilum KCTC 32984.</title>
        <authorList>
            <person name="Kim S.-G."/>
            <person name="Lee Y.-J."/>
        </authorList>
    </citation>
    <scope>NUCLEOTIDE SEQUENCE [LARGE SCALE GENOMIC DNA]</scope>
    <source>
        <strain evidence="9 10">YelD216</strain>
    </source>
</reference>
<keyword evidence="5 7" id="KW-0697">Rotamase</keyword>
<dbReference type="FunFam" id="2.40.100.10:FF:000004">
    <property type="entry name" value="Peptidyl-prolyl cis-trans isomerase"/>
    <property type="match status" value="1"/>
</dbReference>
<evidence type="ECO:0000256" key="5">
    <source>
        <dbReference type="ARBA" id="ARBA00023110"/>
    </source>
</evidence>
<dbReference type="InterPro" id="IPR029000">
    <property type="entry name" value="Cyclophilin-like_dom_sf"/>
</dbReference>
<comment type="function">
    <text evidence="1 7">PPIases accelerate the folding of proteins. It catalyzes the cis-trans isomerization of proline imidic peptide bonds in oligopeptides.</text>
</comment>
<keyword evidence="4" id="KW-0963">Cytoplasm</keyword>
<proteinExistence type="inferred from homology"/>
<dbReference type="InterPro" id="IPR020892">
    <property type="entry name" value="Cyclophilin-type_PPIase_CS"/>
</dbReference>
<dbReference type="EC" id="5.2.1.8" evidence="7"/>
<organism evidence="9 10">
    <name type="scientific">Lacimicrobium alkaliphilum</name>
    <dbReference type="NCBI Taxonomy" id="1526571"/>
    <lineage>
        <taxon>Bacteria</taxon>
        <taxon>Pseudomonadati</taxon>
        <taxon>Pseudomonadota</taxon>
        <taxon>Gammaproteobacteria</taxon>
        <taxon>Alteromonadales</taxon>
        <taxon>Alteromonadaceae</taxon>
        <taxon>Lacimicrobium</taxon>
    </lineage>
</organism>
<dbReference type="PROSITE" id="PS50072">
    <property type="entry name" value="CSA_PPIASE_2"/>
    <property type="match status" value="1"/>
</dbReference>
<dbReference type="InterPro" id="IPR002130">
    <property type="entry name" value="Cyclophilin-type_PPIase_dom"/>
</dbReference>
<dbReference type="PROSITE" id="PS00170">
    <property type="entry name" value="CSA_PPIASE_1"/>
    <property type="match status" value="1"/>
</dbReference>
<dbReference type="PANTHER" id="PTHR43246">
    <property type="entry name" value="PEPTIDYL-PROLYL CIS-TRANS ISOMERASE CYP38, CHLOROPLASTIC"/>
    <property type="match status" value="1"/>
</dbReference>
<protein>
    <recommendedName>
        <fullName evidence="7">Peptidyl-prolyl cis-trans isomerase</fullName>
        <shortName evidence="7">PPIase</shortName>
        <ecNumber evidence="7">5.2.1.8</ecNumber>
    </recommendedName>
</protein>
<dbReference type="GO" id="GO:0006457">
    <property type="term" value="P:protein folding"/>
    <property type="evidence" value="ECO:0007669"/>
    <property type="project" value="InterPro"/>
</dbReference>